<dbReference type="AlphaFoldDB" id="A0AAV7U5R1"/>
<sequence>MCHLRAPGLIHSRLVQPRERAVCMCNLRPRGSFTHGWCSWGQRAVCMCNLRAPGFIHSRLVQPGERAVCMCNLRASGVHSLMAGGARERELGACVTCGPQGSFTHGWCSQERELCAWVCCGPQSSLTHGWCSQERAVCMGNLRTPGIHSLMAGGTWE</sequence>
<organism evidence="1 2">
    <name type="scientific">Pleurodeles waltl</name>
    <name type="common">Iberian ribbed newt</name>
    <dbReference type="NCBI Taxonomy" id="8319"/>
    <lineage>
        <taxon>Eukaryota</taxon>
        <taxon>Metazoa</taxon>
        <taxon>Chordata</taxon>
        <taxon>Craniata</taxon>
        <taxon>Vertebrata</taxon>
        <taxon>Euteleostomi</taxon>
        <taxon>Amphibia</taxon>
        <taxon>Batrachia</taxon>
        <taxon>Caudata</taxon>
        <taxon>Salamandroidea</taxon>
        <taxon>Salamandridae</taxon>
        <taxon>Pleurodelinae</taxon>
        <taxon>Pleurodeles</taxon>
    </lineage>
</organism>
<dbReference type="Proteomes" id="UP001066276">
    <property type="component" value="Chromosome 3_1"/>
</dbReference>
<comment type="caution">
    <text evidence="1">The sequence shown here is derived from an EMBL/GenBank/DDBJ whole genome shotgun (WGS) entry which is preliminary data.</text>
</comment>
<evidence type="ECO:0000313" key="2">
    <source>
        <dbReference type="Proteomes" id="UP001066276"/>
    </source>
</evidence>
<gene>
    <name evidence="1" type="ORF">NDU88_000624</name>
</gene>
<accession>A0AAV7U5R1</accession>
<protein>
    <submittedName>
        <fullName evidence="1">Uncharacterized protein</fullName>
    </submittedName>
</protein>
<proteinExistence type="predicted"/>
<evidence type="ECO:0000313" key="1">
    <source>
        <dbReference type="EMBL" id="KAJ1183810.1"/>
    </source>
</evidence>
<dbReference type="EMBL" id="JANPWB010000005">
    <property type="protein sequence ID" value="KAJ1183810.1"/>
    <property type="molecule type" value="Genomic_DNA"/>
</dbReference>
<name>A0AAV7U5R1_PLEWA</name>
<reference evidence="1" key="1">
    <citation type="journal article" date="2022" name="bioRxiv">
        <title>Sequencing and chromosome-scale assembly of the giantPleurodeles waltlgenome.</title>
        <authorList>
            <person name="Brown T."/>
            <person name="Elewa A."/>
            <person name="Iarovenko S."/>
            <person name="Subramanian E."/>
            <person name="Araus A.J."/>
            <person name="Petzold A."/>
            <person name="Susuki M."/>
            <person name="Suzuki K.-i.T."/>
            <person name="Hayashi T."/>
            <person name="Toyoda A."/>
            <person name="Oliveira C."/>
            <person name="Osipova E."/>
            <person name="Leigh N.D."/>
            <person name="Simon A."/>
            <person name="Yun M.H."/>
        </authorList>
    </citation>
    <scope>NUCLEOTIDE SEQUENCE</scope>
    <source>
        <strain evidence="1">20211129_DDA</strain>
        <tissue evidence="1">Liver</tissue>
    </source>
</reference>
<keyword evidence="2" id="KW-1185">Reference proteome</keyword>